<keyword evidence="11" id="KW-0677">Repeat</keyword>
<reference evidence="24" key="2">
    <citation type="submission" date="2025-08" db="UniProtKB">
        <authorList>
            <consortium name="RefSeq"/>
        </authorList>
    </citation>
    <scope>IDENTIFICATION</scope>
    <source>
        <tissue evidence="24">Leaves</tissue>
    </source>
</reference>
<evidence type="ECO:0000256" key="21">
    <source>
        <dbReference type="PROSITE-ProRule" id="PRU10141"/>
    </source>
</evidence>
<evidence type="ECO:0000256" key="17">
    <source>
        <dbReference type="ARBA" id="ARBA00023170"/>
    </source>
</evidence>
<gene>
    <name evidence="24" type="primary">LOC113739534</name>
</gene>
<dbReference type="CDD" id="cd14066">
    <property type="entry name" value="STKc_IRAK"/>
    <property type="match status" value="1"/>
</dbReference>
<evidence type="ECO:0000256" key="18">
    <source>
        <dbReference type="ARBA" id="ARBA00023180"/>
    </source>
</evidence>
<dbReference type="Proteomes" id="UP001652660">
    <property type="component" value="Chromosome 4e"/>
</dbReference>
<dbReference type="RefSeq" id="XP_027122555.1">
    <property type="nucleotide sequence ID" value="XM_027266754.2"/>
</dbReference>
<evidence type="ECO:0000256" key="4">
    <source>
        <dbReference type="ARBA" id="ARBA00022475"/>
    </source>
</evidence>
<dbReference type="SMART" id="SM00369">
    <property type="entry name" value="LRR_TYP"/>
    <property type="match status" value="6"/>
</dbReference>
<evidence type="ECO:0000256" key="5">
    <source>
        <dbReference type="ARBA" id="ARBA00022527"/>
    </source>
</evidence>
<organism evidence="23 24">
    <name type="scientific">Coffea arabica</name>
    <name type="common">Arabian coffee</name>
    <dbReference type="NCBI Taxonomy" id="13443"/>
    <lineage>
        <taxon>Eukaryota</taxon>
        <taxon>Viridiplantae</taxon>
        <taxon>Streptophyta</taxon>
        <taxon>Embryophyta</taxon>
        <taxon>Tracheophyta</taxon>
        <taxon>Spermatophyta</taxon>
        <taxon>Magnoliopsida</taxon>
        <taxon>eudicotyledons</taxon>
        <taxon>Gunneridae</taxon>
        <taxon>Pentapetalae</taxon>
        <taxon>asterids</taxon>
        <taxon>lamiids</taxon>
        <taxon>Gentianales</taxon>
        <taxon>Rubiaceae</taxon>
        <taxon>Ixoroideae</taxon>
        <taxon>Gardenieae complex</taxon>
        <taxon>Bertiereae - Coffeeae clade</taxon>
        <taxon>Coffeeae</taxon>
        <taxon>Coffea</taxon>
    </lineage>
</organism>
<keyword evidence="4" id="KW-1003">Cell membrane</keyword>
<dbReference type="PROSITE" id="PS00107">
    <property type="entry name" value="PROTEIN_KINASE_ATP"/>
    <property type="match status" value="1"/>
</dbReference>
<dbReference type="PROSITE" id="PS00108">
    <property type="entry name" value="PROTEIN_KINASE_ST"/>
    <property type="match status" value="1"/>
</dbReference>
<dbReference type="FunFam" id="3.80.10.10:FF:000383">
    <property type="entry name" value="Leucine-rich repeat receptor protein kinase EMS1"/>
    <property type="match status" value="1"/>
</dbReference>
<dbReference type="PANTHER" id="PTHR48007:SF76">
    <property type="entry name" value="OS03G0145102 PROTEIN"/>
    <property type="match status" value="1"/>
</dbReference>
<dbReference type="PROSITE" id="PS50011">
    <property type="entry name" value="PROTEIN_KINASE_DOM"/>
    <property type="match status" value="1"/>
</dbReference>
<evidence type="ECO:0000313" key="24">
    <source>
        <dbReference type="RefSeq" id="XP_027122555.1"/>
    </source>
</evidence>
<comment type="catalytic activity">
    <reaction evidence="19">
        <text>L-threonyl-[protein] + ATP = O-phospho-L-threonyl-[protein] + ADP + H(+)</text>
        <dbReference type="Rhea" id="RHEA:46608"/>
        <dbReference type="Rhea" id="RHEA-COMP:11060"/>
        <dbReference type="Rhea" id="RHEA-COMP:11605"/>
        <dbReference type="ChEBI" id="CHEBI:15378"/>
        <dbReference type="ChEBI" id="CHEBI:30013"/>
        <dbReference type="ChEBI" id="CHEBI:30616"/>
        <dbReference type="ChEBI" id="CHEBI:61977"/>
        <dbReference type="ChEBI" id="CHEBI:456216"/>
        <dbReference type="EC" id="2.7.11.1"/>
    </reaction>
</comment>
<dbReference type="InterPro" id="IPR001245">
    <property type="entry name" value="Ser-Thr/Tyr_kinase_cat_dom"/>
</dbReference>
<comment type="similarity">
    <text evidence="2">Belongs to the protein kinase superfamily. Ser/Thr protein kinase family.</text>
</comment>
<keyword evidence="17" id="KW-0675">Receptor</keyword>
<dbReference type="GO" id="GO:0051707">
    <property type="term" value="P:response to other organism"/>
    <property type="evidence" value="ECO:0007669"/>
    <property type="project" value="UniProtKB-ARBA"/>
</dbReference>
<keyword evidence="7" id="KW-0433">Leucine-rich repeat</keyword>
<dbReference type="InterPro" id="IPR046959">
    <property type="entry name" value="PRK1-6/SRF4-like"/>
</dbReference>
<evidence type="ECO:0000256" key="13">
    <source>
        <dbReference type="ARBA" id="ARBA00022777"/>
    </source>
</evidence>
<comment type="subcellular location">
    <subcellularLocation>
        <location evidence="1">Cell membrane</location>
        <topology evidence="1">Single-pass membrane protein</topology>
    </subcellularLocation>
</comment>
<dbReference type="Pfam" id="PF00560">
    <property type="entry name" value="LRR_1"/>
    <property type="match status" value="5"/>
</dbReference>
<evidence type="ECO:0000256" key="15">
    <source>
        <dbReference type="ARBA" id="ARBA00022989"/>
    </source>
</evidence>
<dbReference type="Pfam" id="PF13855">
    <property type="entry name" value="LRR_8"/>
    <property type="match status" value="2"/>
</dbReference>
<dbReference type="InterPro" id="IPR017441">
    <property type="entry name" value="Protein_kinase_ATP_BS"/>
</dbReference>
<evidence type="ECO:0000256" key="12">
    <source>
        <dbReference type="ARBA" id="ARBA00022741"/>
    </source>
</evidence>
<dbReference type="PRINTS" id="PR00019">
    <property type="entry name" value="LEURICHRPT"/>
</dbReference>
<dbReference type="PANTHER" id="PTHR48007">
    <property type="entry name" value="LEUCINE-RICH REPEAT RECEPTOR-LIKE PROTEIN KINASE PXC1"/>
    <property type="match status" value="1"/>
</dbReference>
<dbReference type="AlphaFoldDB" id="A0A6P6XI35"/>
<dbReference type="InterPro" id="IPR000719">
    <property type="entry name" value="Prot_kinase_dom"/>
</dbReference>
<evidence type="ECO:0000256" key="14">
    <source>
        <dbReference type="ARBA" id="ARBA00022840"/>
    </source>
</evidence>
<keyword evidence="9" id="KW-0812">Transmembrane</keyword>
<dbReference type="SUPFAM" id="SSF52058">
    <property type="entry name" value="L domain-like"/>
    <property type="match status" value="3"/>
</dbReference>
<dbReference type="InterPro" id="IPR008271">
    <property type="entry name" value="Ser/Thr_kinase_AS"/>
</dbReference>
<evidence type="ECO:0000259" key="22">
    <source>
        <dbReference type="PROSITE" id="PS50011"/>
    </source>
</evidence>
<dbReference type="Gene3D" id="3.30.200.20">
    <property type="entry name" value="Phosphorylase Kinase, domain 1"/>
    <property type="match status" value="1"/>
</dbReference>
<evidence type="ECO:0000256" key="9">
    <source>
        <dbReference type="ARBA" id="ARBA00022692"/>
    </source>
</evidence>
<dbReference type="GeneID" id="113739534"/>
<keyword evidence="10" id="KW-0732">Signal</keyword>
<dbReference type="OrthoDB" id="4062651at2759"/>
<keyword evidence="16" id="KW-0472">Membrane</keyword>
<keyword evidence="8" id="KW-0808">Transferase</keyword>
<keyword evidence="6" id="KW-0597">Phosphoprotein</keyword>
<dbReference type="Pfam" id="PF08263">
    <property type="entry name" value="LRRNT_2"/>
    <property type="match status" value="1"/>
</dbReference>
<dbReference type="Pfam" id="PF07714">
    <property type="entry name" value="PK_Tyr_Ser-Thr"/>
    <property type="match status" value="1"/>
</dbReference>
<keyword evidence="13" id="KW-0418">Kinase</keyword>
<dbReference type="Gene3D" id="3.80.10.10">
    <property type="entry name" value="Ribonuclease Inhibitor"/>
    <property type="match status" value="3"/>
</dbReference>
<dbReference type="FunFam" id="1.10.510.10:FF:000358">
    <property type="entry name" value="Putative leucine-rich repeat receptor-like serine/threonine-protein kinase"/>
    <property type="match status" value="1"/>
</dbReference>
<evidence type="ECO:0000256" key="10">
    <source>
        <dbReference type="ARBA" id="ARBA00022729"/>
    </source>
</evidence>
<keyword evidence="5" id="KW-0723">Serine/threonine-protein kinase</keyword>
<evidence type="ECO:0000313" key="23">
    <source>
        <dbReference type="Proteomes" id="UP001652660"/>
    </source>
</evidence>
<dbReference type="GO" id="GO:0005886">
    <property type="term" value="C:plasma membrane"/>
    <property type="evidence" value="ECO:0007669"/>
    <property type="project" value="UniProtKB-SubCell"/>
</dbReference>
<dbReference type="SUPFAM" id="SSF56112">
    <property type="entry name" value="Protein kinase-like (PK-like)"/>
    <property type="match status" value="1"/>
</dbReference>
<feature type="domain" description="Protein kinase" evidence="22">
    <location>
        <begin position="677"/>
        <end position="979"/>
    </location>
</feature>
<evidence type="ECO:0000256" key="20">
    <source>
        <dbReference type="ARBA" id="ARBA00048679"/>
    </source>
</evidence>
<evidence type="ECO:0000256" key="19">
    <source>
        <dbReference type="ARBA" id="ARBA00047899"/>
    </source>
</evidence>
<keyword evidence="23" id="KW-1185">Reference proteome</keyword>
<evidence type="ECO:0000256" key="7">
    <source>
        <dbReference type="ARBA" id="ARBA00022614"/>
    </source>
</evidence>
<keyword evidence="15" id="KW-1133">Transmembrane helix</keyword>
<keyword evidence="18" id="KW-0325">Glycoprotein</keyword>
<dbReference type="InterPro" id="IPR003591">
    <property type="entry name" value="Leu-rich_rpt_typical-subtyp"/>
</dbReference>
<reference evidence="23" key="1">
    <citation type="journal article" date="2025" name="Foods">
        <title>Unveiling the Microbial Signatures of Arabica Coffee Cherries: Insights into Ripeness Specific Diversity, Functional Traits, and Implications for Quality and Safety.</title>
        <authorList>
            <consortium name="RefSeq"/>
            <person name="Tenea G.N."/>
            <person name="Cifuentes V."/>
            <person name="Reyes P."/>
            <person name="Cevallos-Vallejos M."/>
        </authorList>
    </citation>
    <scope>NUCLEOTIDE SEQUENCE [LARGE SCALE GENOMIC DNA]</scope>
</reference>
<dbReference type="EC" id="2.7.11.1" evidence="3"/>
<evidence type="ECO:0000256" key="2">
    <source>
        <dbReference type="ARBA" id="ARBA00008684"/>
    </source>
</evidence>
<dbReference type="InterPro" id="IPR011009">
    <property type="entry name" value="Kinase-like_dom_sf"/>
</dbReference>
<feature type="binding site" evidence="21">
    <location>
        <position position="705"/>
    </location>
    <ligand>
        <name>ATP</name>
        <dbReference type="ChEBI" id="CHEBI:30616"/>
    </ligand>
</feature>
<protein>
    <recommendedName>
        <fullName evidence="3">non-specific serine/threonine protein kinase</fullName>
        <ecNumber evidence="3">2.7.11.1</ecNumber>
    </recommendedName>
</protein>
<evidence type="ECO:0000256" key="1">
    <source>
        <dbReference type="ARBA" id="ARBA00004162"/>
    </source>
</evidence>
<dbReference type="GO" id="GO:0004674">
    <property type="term" value="F:protein serine/threonine kinase activity"/>
    <property type="evidence" value="ECO:0007669"/>
    <property type="project" value="UniProtKB-KW"/>
</dbReference>
<sequence>MAFFSNMVFEGTVILYFLQHLLIISATGLSVHQHHFPFRHSLETDKAALLAFKGSISFDPYSRLANWNETTHVCRFTGIACDGRHHHRVVRLNLNDSGLVGRLSPFISNLTQLRVIELVNNQFSGFIPSEFGFLRNLHHIKLDGNNLCGPIPETFSFLANLTLVALSGNNLSGTIPPSFFSNCTSLHNVDLSENFLSGKIPAEIGSCPKLWTLNIYSNQLEGGIPSSITNASELINLDAENNQLSGELPVDIVSKLYSINYLHLSYNNMISQDANTNLEPFFTALSNCSELEELELAGMRLGGSLPYSFGGVTKTLAILLLQENHIHGSIPPQIAHLSNLKLMNLTLNQFNGTIPDEIGQLSYLERLSLSFNSFSGEIPAALGQLSRLGLLDLSNNQLSGKIPESFGDLVNIYYLFLNNNLLSGKIPRSLGKCRDLNKLDLSYNKLTGSIPPEMGIRGIAIFLNLSHNQLEGHIPIELSKLENVQEIDLSSNQLGGIIFVQISSCIALQTINLSNNFLEGQLPESLGELWSLKVVDVAWNKLSGRIPTSLNKVSTLTFLNLSFNNFDGRIPTGGIFDFATNLSFVGNQHLCGIIPGFPTCHQKLEFFHSHLFLIILCSVVSVSMFLSTICCVIGCQRLKVVIGSTSQPERENQMPPEVMHNFPRITYKELAEATGGFEDQRLIGSGSYGRVYKGVLPDGTSIAVKVLHLQTGNSTKSFNRECQVLKRIRHRNLMRIITACSLPDFKALVLPYMANGSLDSRLYPHPRTGLSSGSSDLSLLQRINICSDIAEGMAYLHHHSPVKVIHCDLKPSNVLLNDDMTALVSDFGIARLVMTIGAGNAGVMENMGNSTANLLRGSVGYIAPEYGFGASASTKGDVYSFGVMVLEMVTRKRPTDDMFVGGLSLHRYVKCYYHREVEKIVDSSLIRAVKDETPEVKKMSEVAIGELIELGILCTQDSPSARPTMLDAADDLNRLKKYLGGDTTATFASSLGISSSTFSSDW</sequence>
<keyword evidence="14 21" id="KW-0067">ATP-binding</keyword>
<keyword evidence="12 21" id="KW-0547">Nucleotide-binding</keyword>
<evidence type="ECO:0000256" key="8">
    <source>
        <dbReference type="ARBA" id="ARBA00022679"/>
    </source>
</evidence>
<dbReference type="Gene3D" id="1.10.510.10">
    <property type="entry name" value="Transferase(Phosphotransferase) domain 1"/>
    <property type="match status" value="1"/>
</dbReference>
<dbReference type="SMART" id="SM00220">
    <property type="entry name" value="S_TKc"/>
    <property type="match status" value="1"/>
</dbReference>
<dbReference type="FunFam" id="3.80.10.10:FF:000095">
    <property type="entry name" value="LRR receptor-like serine/threonine-protein kinase GSO1"/>
    <property type="match status" value="2"/>
</dbReference>
<comment type="catalytic activity">
    <reaction evidence="20">
        <text>L-seryl-[protein] + ATP = O-phospho-L-seryl-[protein] + ADP + H(+)</text>
        <dbReference type="Rhea" id="RHEA:17989"/>
        <dbReference type="Rhea" id="RHEA-COMP:9863"/>
        <dbReference type="Rhea" id="RHEA-COMP:11604"/>
        <dbReference type="ChEBI" id="CHEBI:15378"/>
        <dbReference type="ChEBI" id="CHEBI:29999"/>
        <dbReference type="ChEBI" id="CHEBI:30616"/>
        <dbReference type="ChEBI" id="CHEBI:83421"/>
        <dbReference type="ChEBI" id="CHEBI:456216"/>
        <dbReference type="EC" id="2.7.11.1"/>
    </reaction>
</comment>
<evidence type="ECO:0000256" key="11">
    <source>
        <dbReference type="ARBA" id="ARBA00022737"/>
    </source>
</evidence>
<dbReference type="InterPro" id="IPR032675">
    <property type="entry name" value="LRR_dom_sf"/>
</dbReference>
<evidence type="ECO:0000256" key="3">
    <source>
        <dbReference type="ARBA" id="ARBA00012513"/>
    </source>
</evidence>
<dbReference type="GO" id="GO:0005524">
    <property type="term" value="F:ATP binding"/>
    <property type="evidence" value="ECO:0007669"/>
    <property type="project" value="UniProtKB-UniRule"/>
</dbReference>
<dbReference type="InterPro" id="IPR001611">
    <property type="entry name" value="Leu-rich_rpt"/>
</dbReference>
<dbReference type="GO" id="GO:0006952">
    <property type="term" value="P:defense response"/>
    <property type="evidence" value="ECO:0007669"/>
    <property type="project" value="UniProtKB-ARBA"/>
</dbReference>
<accession>A0A6P6XI35</accession>
<name>A0A6P6XI35_COFAR</name>
<evidence type="ECO:0000256" key="6">
    <source>
        <dbReference type="ARBA" id="ARBA00022553"/>
    </source>
</evidence>
<dbReference type="InterPro" id="IPR013210">
    <property type="entry name" value="LRR_N_plant-typ"/>
</dbReference>
<evidence type="ECO:0000256" key="16">
    <source>
        <dbReference type="ARBA" id="ARBA00023136"/>
    </source>
</evidence>
<dbReference type="FunFam" id="3.30.200.20:FF:000543">
    <property type="entry name" value="Putative leucine-rich repeat receptor-like serine/threonine-protein kinase"/>
    <property type="match status" value="1"/>
</dbReference>
<proteinExistence type="inferred from homology"/>